<gene>
    <name evidence="14" type="ORF">SAMN04488112_11245</name>
</gene>
<keyword evidence="5" id="KW-0479">Metal-binding</keyword>
<sequence length="290" mass="31684">MYVLIVNPTSGNGRGQRAGTRVERLLSRMGFPYQVQITQSPGHATDIARSMLQEKELQAVIAIGGDGTVHEVGNALAGTKIPMGYVPAGSGNDFALAHGIPTRPEAAVNRILKGEVRRIDTGRIGGRTFVGFAGMGFDGQVADRVNRSAFHRRLGRLAYPLGFLQTLWNYRPTRLQLTVDGKRHDMDGVWIVAVCNQPNYGGGMKMCPTASCHDGQLDLCCVHDLGHRQLIRLFPRVYKGRHIDHPSIQLHRGSRITLESDPPLLVHADGEVIGKTPLTISVFPQSLSIL</sequence>
<dbReference type="InterPro" id="IPR017438">
    <property type="entry name" value="ATP-NAD_kinase_N"/>
</dbReference>
<keyword evidence="9" id="KW-0460">Magnesium</keyword>
<evidence type="ECO:0000259" key="13">
    <source>
        <dbReference type="PROSITE" id="PS50146"/>
    </source>
</evidence>
<organism evidence="14 15">
    <name type="scientific">Melghirimyces thermohalophilus</name>
    <dbReference type="NCBI Taxonomy" id="1236220"/>
    <lineage>
        <taxon>Bacteria</taxon>
        <taxon>Bacillati</taxon>
        <taxon>Bacillota</taxon>
        <taxon>Bacilli</taxon>
        <taxon>Bacillales</taxon>
        <taxon>Thermoactinomycetaceae</taxon>
        <taxon>Melghirimyces</taxon>
    </lineage>
</organism>
<dbReference type="STRING" id="1236220.SAMN04488112_11245"/>
<dbReference type="PANTHER" id="PTHR12358:SF106">
    <property type="entry name" value="LIPID KINASE YEGS"/>
    <property type="match status" value="1"/>
</dbReference>
<evidence type="ECO:0000256" key="10">
    <source>
        <dbReference type="ARBA" id="ARBA00023098"/>
    </source>
</evidence>
<dbReference type="Pfam" id="PF00781">
    <property type="entry name" value="DAGK_cat"/>
    <property type="match status" value="1"/>
</dbReference>
<name>A0A1G6N9S2_9BACL</name>
<keyword evidence="12" id="KW-1208">Phospholipid metabolism</keyword>
<evidence type="ECO:0000256" key="5">
    <source>
        <dbReference type="ARBA" id="ARBA00022723"/>
    </source>
</evidence>
<dbReference type="Gene3D" id="2.60.200.40">
    <property type="match status" value="1"/>
</dbReference>
<dbReference type="Gene3D" id="3.40.50.10330">
    <property type="entry name" value="Probable inorganic polyphosphate/atp-NAD kinase, domain 1"/>
    <property type="match status" value="1"/>
</dbReference>
<dbReference type="PANTHER" id="PTHR12358">
    <property type="entry name" value="SPHINGOSINE KINASE"/>
    <property type="match status" value="1"/>
</dbReference>
<dbReference type="InterPro" id="IPR050187">
    <property type="entry name" value="Lipid_Phosphate_FormReg"/>
</dbReference>
<feature type="domain" description="DAGKc" evidence="13">
    <location>
        <begin position="1"/>
        <end position="128"/>
    </location>
</feature>
<dbReference type="GO" id="GO:0008654">
    <property type="term" value="P:phospholipid biosynthetic process"/>
    <property type="evidence" value="ECO:0007669"/>
    <property type="project" value="UniProtKB-KW"/>
</dbReference>
<evidence type="ECO:0000256" key="11">
    <source>
        <dbReference type="ARBA" id="ARBA00023209"/>
    </source>
</evidence>
<dbReference type="Proteomes" id="UP000199387">
    <property type="component" value="Unassembled WGS sequence"/>
</dbReference>
<dbReference type="InterPro" id="IPR005218">
    <property type="entry name" value="Diacylglycerol/lipid_kinase"/>
</dbReference>
<dbReference type="RefSeq" id="WP_091570448.1">
    <property type="nucleotide sequence ID" value="NZ_FMZA01000012.1"/>
</dbReference>
<dbReference type="SUPFAM" id="SSF111331">
    <property type="entry name" value="NAD kinase/diacylglycerol kinase-like"/>
    <property type="match status" value="1"/>
</dbReference>
<dbReference type="InterPro" id="IPR016064">
    <property type="entry name" value="NAD/diacylglycerol_kinase_sf"/>
</dbReference>
<comment type="cofactor">
    <cofactor evidence="1">
        <name>Mg(2+)</name>
        <dbReference type="ChEBI" id="CHEBI:18420"/>
    </cofactor>
</comment>
<accession>A0A1G6N9S2</accession>
<reference evidence="14 15" key="1">
    <citation type="submission" date="2016-10" db="EMBL/GenBank/DDBJ databases">
        <authorList>
            <person name="de Groot N.N."/>
        </authorList>
    </citation>
    <scope>NUCLEOTIDE SEQUENCE [LARGE SCALE GENOMIC DNA]</scope>
    <source>
        <strain evidence="14 15">DSM 45514</strain>
    </source>
</reference>
<evidence type="ECO:0000256" key="2">
    <source>
        <dbReference type="ARBA" id="ARBA00005983"/>
    </source>
</evidence>
<dbReference type="EMBL" id="FMZA01000012">
    <property type="protein sequence ID" value="SDC63986.1"/>
    <property type="molecule type" value="Genomic_DNA"/>
</dbReference>
<dbReference type="SMART" id="SM00046">
    <property type="entry name" value="DAGKc"/>
    <property type="match status" value="1"/>
</dbReference>
<dbReference type="NCBIfam" id="TIGR00147">
    <property type="entry name" value="YegS/Rv2252/BmrU family lipid kinase"/>
    <property type="match status" value="1"/>
</dbReference>
<evidence type="ECO:0000256" key="8">
    <source>
        <dbReference type="ARBA" id="ARBA00022840"/>
    </source>
</evidence>
<dbReference type="InterPro" id="IPR001206">
    <property type="entry name" value="Diacylglycerol_kinase_cat_dom"/>
</dbReference>
<keyword evidence="11" id="KW-0594">Phospholipid biosynthesis</keyword>
<evidence type="ECO:0000256" key="9">
    <source>
        <dbReference type="ARBA" id="ARBA00022842"/>
    </source>
</evidence>
<dbReference type="InterPro" id="IPR045540">
    <property type="entry name" value="YegS/DAGK_C"/>
</dbReference>
<keyword evidence="6" id="KW-0547">Nucleotide-binding</keyword>
<dbReference type="PROSITE" id="PS50146">
    <property type="entry name" value="DAGK"/>
    <property type="match status" value="1"/>
</dbReference>
<evidence type="ECO:0000256" key="4">
    <source>
        <dbReference type="ARBA" id="ARBA00022679"/>
    </source>
</evidence>
<dbReference type="GO" id="GO:0005524">
    <property type="term" value="F:ATP binding"/>
    <property type="evidence" value="ECO:0007669"/>
    <property type="project" value="UniProtKB-KW"/>
</dbReference>
<evidence type="ECO:0000256" key="3">
    <source>
        <dbReference type="ARBA" id="ARBA00022516"/>
    </source>
</evidence>
<dbReference type="GO" id="GO:0005886">
    <property type="term" value="C:plasma membrane"/>
    <property type="evidence" value="ECO:0007669"/>
    <property type="project" value="TreeGrafter"/>
</dbReference>
<evidence type="ECO:0000256" key="6">
    <source>
        <dbReference type="ARBA" id="ARBA00022741"/>
    </source>
</evidence>
<dbReference type="GO" id="GO:0016301">
    <property type="term" value="F:kinase activity"/>
    <property type="evidence" value="ECO:0007669"/>
    <property type="project" value="UniProtKB-KW"/>
</dbReference>
<dbReference type="GO" id="GO:0046872">
    <property type="term" value="F:metal ion binding"/>
    <property type="evidence" value="ECO:0007669"/>
    <property type="project" value="UniProtKB-KW"/>
</dbReference>
<proteinExistence type="inferred from homology"/>
<evidence type="ECO:0000256" key="1">
    <source>
        <dbReference type="ARBA" id="ARBA00001946"/>
    </source>
</evidence>
<keyword evidence="15" id="KW-1185">Reference proteome</keyword>
<evidence type="ECO:0000256" key="7">
    <source>
        <dbReference type="ARBA" id="ARBA00022777"/>
    </source>
</evidence>
<keyword evidence="4" id="KW-0808">Transferase</keyword>
<dbReference type="AlphaFoldDB" id="A0A1G6N9S2"/>
<dbReference type="Pfam" id="PF19279">
    <property type="entry name" value="YegS_C"/>
    <property type="match status" value="1"/>
</dbReference>
<comment type="similarity">
    <text evidence="2">Belongs to the diacylglycerol/lipid kinase family.</text>
</comment>
<keyword evidence="10" id="KW-0443">Lipid metabolism</keyword>
<evidence type="ECO:0000256" key="12">
    <source>
        <dbReference type="ARBA" id="ARBA00023264"/>
    </source>
</evidence>
<evidence type="ECO:0000313" key="14">
    <source>
        <dbReference type="EMBL" id="SDC63986.1"/>
    </source>
</evidence>
<keyword evidence="8" id="KW-0067">ATP-binding</keyword>
<keyword evidence="7 14" id="KW-0418">Kinase</keyword>
<dbReference type="OrthoDB" id="9786026at2"/>
<evidence type="ECO:0000313" key="15">
    <source>
        <dbReference type="Proteomes" id="UP000199387"/>
    </source>
</evidence>
<protein>
    <submittedName>
        <fullName evidence="14">Lipid kinase, YegS/Rv2252/BmrU family</fullName>
    </submittedName>
</protein>
<keyword evidence="3" id="KW-0444">Lipid biosynthesis</keyword>